<feature type="transmembrane region" description="Helical" evidence="1">
    <location>
        <begin position="31"/>
        <end position="50"/>
    </location>
</feature>
<organism evidence="2 3">
    <name type="scientific">Candidatus Sysuiplasma superficiale</name>
    <dbReference type="NCBI Taxonomy" id="2823368"/>
    <lineage>
        <taxon>Archaea</taxon>
        <taxon>Methanobacteriati</taxon>
        <taxon>Thermoplasmatota</taxon>
        <taxon>Thermoplasmata</taxon>
        <taxon>Candidatus Sysuiplasmatales</taxon>
        <taxon>Candidatus Sysuiplasmataceae</taxon>
        <taxon>Candidatus Sysuiplasma</taxon>
    </lineage>
</organism>
<keyword evidence="1" id="KW-0812">Transmembrane</keyword>
<proteinExistence type="predicted"/>
<keyword evidence="1" id="KW-1133">Transmembrane helix</keyword>
<reference evidence="2" key="1">
    <citation type="submission" date="2021-04" db="EMBL/GenBank/DDBJ databases">
        <title>Genomic insights into ecological role and evolution of a novel Thermoplasmata order Candidatus Sysuiplasmatales.</title>
        <authorList>
            <person name="Yuan Y."/>
        </authorList>
    </citation>
    <scope>NUCLEOTIDE SEQUENCE</scope>
    <source>
        <strain evidence="2">YP2-bin.285</strain>
    </source>
</reference>
<keyword evidence="1" id="KW-0472">Membrane</keyword>
<evidence type="ECO:0000256" key="1">
    <source>
        <dbReference type="SAM" id="Phobius"/>
    </source>
</evidence>
<evidence type="ECO:0000313" key="3">
    <source>
        <dbReference type="Proteomes" id="UP000716004"/>
    </source>
</evidence>
<evidence type="ECO:0000313" key="2">
    <source>
        <dbReference type="EMBL" id="MBX8632732.1"/>
    </source>
</evidence>
<name>A0A8J7YLA2_9ARCH</name>
<gene>
    <name evidence="2" type="ORF">J9259_09515</name>
</gene>
<accession>A0A8J7YLA2</accession>
<sequence length="68" mass="6912">MKLKLFSAGLFVSFAGSVSLSAAMQASADGIGAGLIALLAGLAISIFALMSGEHRTGWKNSGARRKEA</sequence>
<dbReference type="AlphaFoldDB" id="A0A8J7YLA2"/>
<dbReference type="EMBL" id="JAGVSJ010000058">
    <property type="protein sequence ID" value="MBX8632732.1"/>
    <property type="molecule type" value="Genomic_DNA"/>
</dbReference>
<protein>
    <submittedName>
        <fullName evidence="2">Uncharacterized protein</fullName>
    </submittedName>
</protein>
<comment type="caution">
    <text evidence="2">The sequence shown here is derived from an EMBL/GenBank/DDBJ whole genome shotgun (WGS) entry which is preliminary data.</text>
</comment>
<dbReference type="Proteomes" id="UP000716004">
    <property type="component" value="Unassembled WGS sequence"/>
</dbReference>